<protein>
    <submittedName>
        <fullName evidence="1">EcsC protein family protein</fullName>
    </submittedName>
</protein>
<dbReference type="AlphaFoldDB" id="A0A1H9AHD2"/>
<organism evidence="1 2">
    <name type="scientific">Microlunatus flavus</name>
    <dbReference type="NCBI Taxonomy" id="1036181"/>
    <lineage>
        <taxon>Bacteria</taxon>
        <taxon>Bacillati</taxon>
        <taxon>Actinomycetota</taxon>
        <taxon>Actinomycetes</taxon>
        <taxon>Propionibacteriales</taxon>
        <taxon>Propionibacteriaceae</taxon>
        <taxon>Microlunatus</taxon>
    </lineage>
</organism>
<reference evidence="2" key="1">
    <citation type="submission" date="2016-10" db="EMBL/GenBank/DDBJ databases">
        <authorList>
            <person name="Varghese N."/>
            <person name="Submissions S."/>
        </authorList>
    </citation>
    <scope>NUCLEOTIDE SEQUENCE [LARGE SCALE GENOMIC DNA]</scope>
    <source>
        <strain evidence="2">CGMCC 4.6856</strain>
    </source>
</reference>
<evidence type="ECO:0000313" key="2">
    <source>
        <dbReference type="Proteomes" id="UP000198504"/>
    </source>
</evidence>
<gene>
    <name evidence="1" type="ORF">SAMN05421756_101601</name>
</gene>
<dbReference type="STRING" id="1036181.SAMN05421756_101601"/>
<keyword evidence="2" id="KW-1185">Reference proteome</keyword>
<dbReference type="OrthoDB" id="1425703at2"/>
<proteinExistence type="predicted"/>
<dbReference type="Proteomes" id="UP000198504">
    <property type="component" value="Unassembled WGS sequence"/>
</dbReference>
<evidence type="ECO:0000313" key="1">
    <source>
        <dbReference type="EMBL" id="SEP75803.1"/>
    </source>
</evidence>
<dbReference type="RefSeq" id="WP_091177592.1">
    <property type="nucleotide sequence ID" value="NZ_FOFA01000001.1"/>
</dbReference>
<name>A0A1H9AHD2_9ACTN</name>
<sequence length="232" mass="23743">MPTAQEVGRAIARGIGPVARTVNPAAAGGTLRRVLELAIDGPGKLPGARTVAAKHLQRHGGSVEDAIDAVVAHHVRLASAQGFVTNLGGLAALPVAIPANLTGVAVVQVRMVAAIAHLRGYDVNDLRVRTALVMCLLGGEEVAKRIGDGSLPTSPMAIATAPVFDAALDRQVADAVLADLMSRIGGKNLALVVTRRVPLLGGGVGAVVDGMATRQIGAYAKAELLRRRALAH</sequence>
<dbReference type="EMBL" id="FOFA01000001">
    <property type="protein sequence ID" value="SEP75803.1"/>
    <property type="molecule type" value="Genomic_DNA"/>
</dbReference>
<accession>A0A1H9AHD2</accession>